<evidence type="ECO:0000256" key="3">
    <source>
        <dbReference type="ARBA" id="ARBA00022692"/>
    </source>
</evidence>
<sequence length="206" mass="21348">MTLTAWDLAIYAGAVFVLFLTPGPVWLALVARSMSGGFHAGWPLALGVAVGDMFWPLIAVIGVSSLSAASEQIALVLKGVAVLMFLVMGISTIRSAGTPISGNNRLTKPGRWAGFLAGVIVILGNPKAALFYMGILPGFFDLSAVTPSDMAAIIGVSMVVPMLGNVILAGFVSKVRVLLSSPTALKRMNLGAGYLLIAVACIIPFT</sequence>
<dbReference type="Proteomes" id="UP000013243">
    <property type="component" value="Chromosome"/>
</dbReference>
<dbReference type="AlphaFoldDB" id="A0A1B0ZXT1"/>
<evidence type="ECO:0000256" key="2">
    <source>
        <dbReference type="ARBA" id="ARBA00022475"/>
    </source>
</evidence>
<feature type="transmembrane region" description="Helical" evidence="6">
    <location>
        <begin position="150"/>
        <end position="172"/>
    </location>
</feature>
<evidence type="ECO:0000256" key="4">
    <source>
        <dbReference type="ARBA" id="ARBA00022989"/>
    </source>
</evidence>
<dbReference type="GO" id="GO:0015171">
    <property type="term" value="F:amino acid transmembrane transporter activity"/>
    <property type="evidence" value="ECO:0007669"/>
    <property type="project" value="TreeGrafter"/>
</dbReference>
<feature type="transmembrane region" description="Helical" evidence="6">
    <location>
        <begin position="42"/>
        <end position="66"/>
    </location>
</feature>
<evidence type="ECO:0000313" key="8">
    <source>
        <dbReference type="Proteomes" id="UP000013243"/>
    </source>
</evidence>
<dbReference type="RefSeq" id="WP_005608836.1">
    <property type="nucleotide sequence ID" value="NZ_CP015230.1"/>
</dbReference>
<dbReference type="GeneID" id="28248170"/>
<evidence type="ECO:0000256" key="6">
    <source>
        <dbReference type="SAM" id="Phobius"/>
    </source>
</evidence>
<keyword evidence="3 6" id="KW-0812">Transmembrane</keyword>
<dbReference type="EMBL" id="CP015230">
    <property type="protein sequence ID" value="ANP39142.1"/>
    <property type="molecule type" value="Genomic_DNA"/>
</dbReference>
<feature type="transmembrane region" description="Helical" evidence="6">
    <location>
        <begin position="72"/>
        <end position="91"/>
    </location>
</feature>
<dbReference type="GO" id="GO:0005886">
    <property type="term" value="C:plasma membrane"/>
    <property type="evidence" value="ECO:0007669"/>
    <property type="project" value="UniProtKB-SubCell"/>
</dbReference>
<dbReference type="InterPro" id="IPR001123">
    <property type="entry name" value="LeuE-type"/>
</dbReference>
<protein>
    <submittedName>
        <fullName evidence="7">Lysine transporter LysE</fullName>
    </submittedName>
</protein>
<dbReference type="STRING" id="1265309.K529_000020"/>
<name>A0A1B0ZXT1_9RHOB</name>
<dbReference type="OrthoDB" id="9804822at2"/>
<organism evidence="7 8">
    <name type="scientific">Tritonibacter mobilis F1926</name>
    <dbReference type="NCBI Taxonomy" id="1265309"/>
    <lineage>
        <taxon>Bacteria</taxon>
        <taxon>Pseudomonadati</taxon>
        <taxon>Pseudomonadota</taxon>
        <taxon>Alphaproteobacteria</taxon>
        <taxon>Rhodobacterales</taxon>
        <taxon>Paracoccaceae</taxon>
        <taxon>Tritonibacter</taxon>
    </lineage>
</organism>
<gene>
    <name evidence="7" type="ORF">K529_000020</name>
</gene>
<dbReference type="Pfam" id="PF01810">
    <property type="entry name" value="LysE"/>
    <property type="match status" value="1"/>
</dbReference>
<dbReference type="PANTHER" id="PTHR30086">
    <property type="entry name" value="ARGININE EXPORTER PROTEIN ARGO"/>
    <property type="match status" value="1"/>
</dbReference>
<comment type="subcellular location">
    <subcellularLocation>
        <location evidence="1">Cell membrane</location>
        <topology evidence="1">Multi-pass membrane protein</topology>
    </subcellularLocation>
</comment>
<feature type="transmembrane region" description="Helical" evidence="6">
    <location>
        <begin position="184"/>
        <end position="205"/>
    </location>
</feature>
<keyword evidence="2" id="KW-1003">Cell membrane</keyword>
<feature type="transmembrane region" description="Helical" evidence="6">
    <location>
        <begin position="112"/>
        <end position="135"/>
    </location>
</feature>
<evidence type="ECO:0000313" key="7">
    <source>
        <dbReference type="EMBL" id="ANP39142.1"/>
    </source>
</evidence>
<evidence type="ECO:0000256" key="1">
    <source>
        <dbReference type="ARBA" id="ARBA00004651"/>
    </source>
</evidence>
<dbReference type="PANTHER" id="PTHR30086:SF20">
    <property type="entry name" value="ARGININE EXPORTER PROTEIN ARGO-RELATED"/>
    <property type="match status" value="1"/>
</dbReference>
<reference evidence="7 8" key="1">
    <citation type="journal article" date="2016" name="ISME J.">
        <title>Global occurrence and heterogeneity of the Roseobacter-clade species Ruegeria mobilis.</title>
        <authorList>
            <person name="Sonnenschein E."/>
            <person name="Gram L."/>
        </authorList>
    </citation>
    <scope>NUCLEOTIDE SEQUENCE [LARGE SCALE GENOMIC DNA]</scope>
    <source>
        <strain evidence="7 8">F1926</strain>
    </source>
</reference>
<feature type="transmembrane region" description="Helical" evidence="6">
    <location>
        <begin position="6"/>
        <end position="30"/>
    </location>
</feature>
<keyword evidence="5 6" id="KW-0472">Membrane</keyword>
<dbReference type="KEGG" id="rmb:K529_000020"/>
<keyword evidence="4 6" id="KW-1133">Transmembrane helix</keyword>
<accession>A0A1B0ZXT1</accession>
<proteinExistence type="predicted"/>
<evidence type="ECO:0000256" key="5">
    <source>
        <dbReference type="ARBA" id="ARBA00023136"/>
    </source>
</evidence>